<organism evidence="1">
    <name type="scientific">Rhizophora mucronata</name>
    <name type="common">Asiatic mangrove</name>
    <dbReference type="NCBI Taxonomy" id="61149"/>
    <lineage>
        <taxon>Eukaryota</taxon>
        <taxon>Viridiplantae</taxon>
        <taxon>Streptophyta</taxon>
        <taxon>Embryophyta</taxon>
        <taxon>Tracheophyta</taxon>
        <taxon>Spermatophyta</taxon>
        <taxon>Magnoliopsida</taxon>
        <taxon>eudicotyledons</taxon>
        <taxon>Gunneridae</taxon>
        <taxon>Pentapetalae</taxon>
        <taxon>rosids</taxon>
        <taxon>fabids</taxon>
        <taxon>Malpighiales</taxon>
        <taxon>Rhizophoraceae</taxon>
        <taxon>Rhizophora</taxon>
    </lineage>
</organism>
<evidence type="ECO:0000313" key="1">
    <source>
        <dbReference type="EMBL" id="MBX57241.1"/>
    </source>
</evidence>
<sequence length="23" mass="2841">MWNFLLAVKTYAFRELMKSQFCN</sequence>
<reference evidence="1" key="1">
    <citation type="submission" date="2018-02" db="EMBL/GenBank/DDBJ databases">
        <title>Rhizophora mucronata_Transcriptome.</title>
        <authorList>
            <person name="Meera S.P."/>
            <person name="Sreeshan A."/>
            <person name="Augustine A."/>
        </authorList>
    </citation>
    <scope>NUCLEOTIDE SEQUENCE</scope>
    <source>
        <tissue evidence="1">Leaf</tissue>
    </source>
</reference>
<dbReference type="AlphaFoldDB" id="A0A2P2PRB3"/>
<protein>
    <submittedName>
        <fullName evidence="1">Uncharacterized protein</fullName>
    </submittedName>
</protein>
<name>A0A2P2PRB3_RHIMU</name>
<proteinExistence type="predicted"/>
<accession>A0A2P2PRB3</accession>
<dbReference type="EMBL" id="GGEC01076757">
    <property type="protein sequence ID" value="MBX57241.1"/>
    <property type="molecule type" value="Transcribed_RNA"/>
</dbReference>